<evidence type="ECO:0000256" key="1">
    <source>
        <dbReference type="SAM" id="SignalP"/>
    </source>
</evidence>
<dbReference type="InterPro" id="IPR014710">
    <property type="entry name" value="RmlC-like_jellyroll"/>
</dbReference>
<evidence type="ECO:0000313" key="3">
    <source>
        <dbReference type="EMBL" id="TPG58103.1"/>
    </source>
</evidence>
<evidence type="ECO:0000313" key="4">
    <source>
        <dbReference type="Proteomes" id="UP000317078"/>
    </source>
</evidence>
<dbReference type="RefSeq" id="WP_140882480.1">
    <property type="nucleotide sequence ID" value="NZ_RCZP01000006.1"/>
</dbReference>
<dbReference type="Proteomes" id="UP000317078">
    <property type="component" value="Unassembled WGS sequence"/>
</dbReference>
<feature type="domain" description="Cupin type-2" evidence="2">
    <location>
        <begin position="85"/>
        <end position="141"/>
    </location>
</feature>
<dbReference type="PANTHER" id="PTHR43346:SF1">
    <property type="entry name" value="QUERCETIN 2,3-DIOXYGENASE-RELATED"/>
    <property type="match status" value="1"/>
</dbReference>
<dbReference type="EMBL" id="RCZP01000006">
    <property type="protein sequence ID" value="TPG58103.1"/>
    <property type="molecule type" value="Genomic_DNA"/>
</dbReference>
<evidence type="ECO:0000259" key="2">
    <source>
        <dbReference type="Pfam" id="PF07883"/>
    </source>
</evidence>
<dbReference type="PANTHER" id="PTHR43346">
    <property type="entry name" value="LIGAND BINDING DOMAIN PROTEIN, PUTATIVE (AFU_ORTHOLOGUE AFUA_6G14370)-RELATED"/>
    <property type="match status" value="1"/>
</dbReference>
<comment type="caution">
    <text evidence="3">The sequence shown here is derived from an EMBL/GenBank/DDBJ whole genome shotgun (WGS) entry which is preliminary data.</text>
</comment>
<accession>A0A502GBM0</accession>
<gene>
    <name evidence="3" type="ORF">EAH89_09065</name>
</gene>
<name>A0A502GBM0_9PROT</name>
<keyword evidence="4" id="KW-1185">Reference proteome</keyword>
<proteinExistence type="predicted"/>
<feature type="chain" id="PRO_5021233196" evidence="1">
    <location>
        <begin position="21"/>
        <end position="156"/>
    </location>
</feature>
<organism evidence="3 4">
    <name type="scientific">Muricoccus nepalensis</name>
    <dbReference type="NCBI Taxonomy" id="1854500"/>
    <lineage>
        <taxon>Bacteria</taxon>
        <taxon>Pseudomonadati</taxon>
        <taxon>Pseudomonadota</taxon>
        <taxon>Alphaproteobacteria</taxon>
        <taxon>Acetobacterales</taxon>
        <taxon>Roseomonadaceae</taxon>
        <taxon>Muricoccus</taxon>
    </lineage>
</organism>
<feature type="signal peptide" evidence="1">
    <location>
        <begin position="1"/>
        <end position="20"/>
    </location>
</feature>
<dbReference type="Gene3D" id="2.60.120.10">
    <property type="entry name" value="Jelly Rolls"/>
    <property type="match status" value="1"/>
</dbReference>
<keyword evidence="1" id="KW-0732">Signal</keyword>
<dbReference type="SUPFAM" id="SSF51182">
    <property type="entry name" value="RmlC-like cupins"/>
    <property type="match status" value="1"/>
</dbReference>
<dbReference type="InterPro" id="IPR011051">
    <property type="entry name" value="RmlC_Cupin_sf"/>
</dbReference>
<dbReference type="InterPro" id="IPR013096">
    <property type="entry name" value="Cupin_2"/>
</dbReference>
<dbReference type="OrthoDB" id="1177356at2"/>
<dbReference type="AlphaFoldDB" id="A0A502GBM0"/>
<protein>
    <submittedName>
        <fullName evidence="3">Cupin domain-containing protein</fullName>
    </submittedName>
</protein>
<reference evidence="3 4" key="1">
    <citation type="journal article" date="2019" name="Environ. Microbiol.">
        <title>Species interactions and distinct microbial communities in high Arctic permafrost affected cryosols are associated with the CH4 and CO2 gas fluxes.</title>
        <authorList>
            <person name="Altshuler I."/>
            <person name="Hamel J."/>
            <person name="Turney S."/>
            <person name="Magnuson E."/>
            <person name="Levesque R."/>
            <person name="Greer C."/>
            <person name="Whyte L.G."/>
        </authorList>
    </citation>
    <scope>NUCLEOTIDE SEQUENCE [LARGE SCALE GENOMIC DNA]</scope>
    <source>
        <strain evidence="3 4">S9.3B</strain>
    </source>
</reference>
<sequence>MRLPIACGGFALAFAAGLFAADAVPHAWAQATTAARPAMTPGIVNVMTMTEDEIGPMRAGADIRSRTLVDSEHGTIALQSGNVMKHFHADADEIQLILDGTGSFWLGDREVQVKPGDLVIIPRRTAHAGSRATTGRFRAMAIKLPPQRADDVHPVP</sequence>
<dbReference type="Pfam" id="PF07883">
    <property type="entry name" value="Cupin_2"/>
    <property type="match status" value="1"/>
</dbReference>
<dbReference type="InterPro" id="IPR052538">
    <property type="entry name" value="Flavonoid_dioxygenase-like"/>
</dbReference>